<reference evidence="1" key="1">
    <citation type="submission" date="2023-03" db="EMBL/GenBank/DDBJ databases">
        <title>Chromosome-level genomes of two armyworms, Mythimna separata and Mythimna loreyi, provide insights into the biosynthesis and reception of sex pheromones.</title>
        <authorList>
            <person name="Zhao H."/>
        </authorList>
    </citation>
    <scope>NUCLEOTIDE SEQUENCE</scope>
    <source>
        <strain evidence="1">BeijingLab</strain>
    </source>
</reference>
<dbReference type="EMBL" id="CM056781">
    <property type="protein sequence ID" value="KAJ8734511.1"/>
    <property type="molecule type" value="Genomic_DNA"/>
</dbReference>
<dbReference type="Proteomes" id="UP001231649">
    <property type="component" value="Chromosome 5"/>
</dbReference>
<sequence length="538" mass="60142">MHHFRKLVTNTATKEHKKLFRLPLFKDSLRTCSGTIETPPKDKQGDVPKKKTVKKENGVGDGGPIDLLGIPKGNLGQPTYHTHRHIIRSEDYLTCGITQAEYKERRERFVSKLTEELNVNASHIIVIPAARKQYMSDKIPYPFRQSSDFFYLTGCMEPSAALVLVKPSQTDNFKSILFVHDKDSHAELWEGPRTGCAVAPKLFCVDEAQPVGQFGTFLNKMTQSTKPAVLWYNTESVADLEIQKAVQGALRGDNSNLTIADPQRALHFMRVIKSPAEIEVMKETCYIGSTSINMAMACTKSGISEHMIGAVLEYTSKIGGADHLAFPPVVAGGSRATHIHYVANNQILNDDELLLVDSGSQRWMYNSDISRTWPVSGKFDKYQTILYELVLAVQNRLIEILGEQRPPLDQLFDTMCRLLGKHLQQEGILPKDIDGQELLGKAYRLCPHHVSHYLGLDVHDAPLVRRNVPVSTNMIVTVEPGLYIARDDTTVPEEFRGVGIRIEDDVLITDGEPYVLTASCLKEIIEIEDIVGNHGQLT</sequence>
<keyword evidence="2" id="KW-1185">Reference proteome</keyword>
<gene>
    <name evidence="1" type="ORF">PYW08_013761</name>
</gene>
<organism evidence="1 2">
    <name type="scientific">Mythimna loreyi</name>
    <dbReference type="NCBI Taxonomy" id="667449"/>
    <lineage>
        <taxon>Eukaryota</taxon>
        <taxon>Metazoa</taxon>
        <taxon>Ecdysozoa</taxon>
        <taxon>Arthropoda</taxon>
        <taxon>Hexapoda</taxon>
        <taxon>Insecta</taxon>
        <taxon>Pterygota</taxon>
        <taxon>Neoptera</taxon>
        <taxon>Endopterygota</taxon>
        <taxon>Lepidoptera</taxon>
        <taxon>Glossata</taxon>
        <taxon>Ditrysia</taxon>
        <taxon>Noctuoidea</taxon>
        <taxon>Noctuidae</taxon>
        <taxon>Noctuinae</taxon>
        <taxon>Hadenini</taxon>
        <taxon>Mythimna</taxon>
    </lineage>
</organism>
<comment type="caution">
    <text evidence="1">The sequence shown here is derived from an EMBL/GenBank/DDBJ whole genome shotgun (WGS) entry which is preliminary data.</text>
</comment>
<proteinExistence type="predicted"/>
<name>A0ACC2R7P2_9NEOP</name>
<evidence type="ECO:0000313" key="2">
    <source>
        <dbReference type="Proteomes" id="UP001231649"/>
    </source>
</evidence>
<protein>
    <submittedName>
        <fullName evidence="1">Uncharacterized protein</fullName>
    </submittedName>
</protein>
<evidence type="ECO:0000313" key="1">
    <source>
        <dbReference type="EMBL" id="KAJ8734511.1"/>
    </source>
</evidence>
<accession>A0ACC2R7P2</accession>